<keyword evidence="1" id="KW-0812">Transmembrane</keyword>
<feature type="transmembrane region" description="Helical" evidence="1">
    <location>
        <begin position="163"/>
        <end position="186"/>
    </location>
</feature>
<gene>
    <name evidence="2" type="ORF">ENU31_02430</name>
</gene>
<comment type="caution">
    <text evidence="2">The sequence shown here is derived from an EMBL/GenBank/DDBJ whole genome shotgun (WGS) entry which is preliminary data.</text>
</comment>
<keyword evidence="1" id="KW-0472">Membrane</keyword>
<evidence type="ECO:0000313" key="2">
    <source>
        <dbReference type="EMBL" id="HGM07253.1"/>
    </source>
</evidence>
<feature type="transmembrane region" description="Helical" evidence="1">
    <location>
        <begin position="7"/>
        <end position="30"/>
    </location>
</feature>
<keyword evidence="1" id="KW-1133">Transmembrane helix</keyword>
<feature type="transmembrane region" description="Helical" evidence="1">
    <location>
        <begin position="124"/>
        <end position="142"/>
    </location>
</feature>
<dbReference type="AlphaFoldDB" id="A0A7C4H637"/>
<protein>
    <submittedName>
        <fullName evidence="2">Stage II sporulation protein M</fullName>
    </submittedName>
</protein>
<sequence length="191" mass="21221">MSLKMFFLVMVIIFVVSWFLGSLAILYLMMFTPNELQTVNDMIKQAYGDIPTEFYSIDTAFYIFRRNLLVAAISIASGLLVFIPSTIVFANGFIVGMVIMLVIIAGGSPLLGFVAIAPHGVFELPAILMASAFGTKLGIDFWKYVFKRNREDIAKTLKILPKIILIIVLLLLVASLIESFITPYIVSRLIG</sequence>
<feature type="transmembrane region" description="Helical" evidence="1">
    <location>
        <begin position="68"/>
        <end position="90"/>
    </location>
</feature>
<dbReference type="PANTHER" id="PTHR35337">
    <property type="entry name" value="SLR1478 PROTEIN"/>
    <property type="match status" value="1"/>
</dbReference>
<dbReference type="InterPro" id="IPR002798">
    <property type="entry name" value="SpoIIM-like"/>
</dbReference>
<reference evidence="2" key="1">
    <citation type="journal article" date="2020" name="mSystems">
        <title>Genome- and Community-Level Interaction Insights into Carbon Utilization and Element Cycling Functions of Hydrothermarchaeota in Hydrothermal Sediment.</title>
        <authorList>
            <person name="Zhou Z."/>
            <person name="Liu Y."/>
            <person name="Xu W."/>
            <person name="Pan J."/>
            <person name="Luo Z.H."/>
            <person name="Li M."/>
        </authorList>
    </citation>
    <scope>NUCLEOTIDE SEQUENCE [LARGE SCALE GENOMIC DNA]</scope>
    <source>
        <strain evidence="2">SpSt-658</strain>
    </source>
</reference>
<feature type="transmembrane region" description="Helical" evidence="1">
    <location>
        <begin position="97"/>
        <end position="118"/>
    </location>
</feature>
<accession>A0A7C4H637</accession>
<dbReference type="EMBL" id="DTCA01000077">
    <property type="protein sequence ID" value="HGM07253.1"/>
    <property type="molecule type" value="Genomic_DNA"/>
</dbReference>
<dbReference type="PANTHER" id="PTHR35337:SF1">
    <property type="entry name" value="SLR1478 PROTEIN"/>
    <property type="match status" value="1"/>
</dbReference>
<proteinExistence type="predicted"/>
<dbReference type="Pfam" id="PF01944">
    <property type="entry name" value="SpoIIM"/>
    <property type="match status" value="1"/>
</dbReference>
<organism evidence="2">
    <name type="scientific">Ignisphaera aggregans</name>
    <dbReference type="NCBI Taxonomy" id="334771"/>
    <lineage>
        <taxon>Archaea</taxon>
        <taxon>Thermoproteota</taxon>
        <taxon>Thermoprotei</taxon>
        <taxon>Desulfurococcales</taxon>
        <taxon>Desulfurococcaceae</taxon>
        <taxon>Ignisphaera</taxon>
    </lineage>
</organism>
<name>A0A7C4H637_9CREN</name>
<evidence type="ECO:0000256" key="1">
    <source>
        <dbReference type="SAM" id="Phobius"/>
    </source>
</evidence>